<dbReference type="AlphaFoldDB" id="A0A5B7DC63"/>
<organism evidence="1 2">
    <name type="scientific">Portunus trituberculatus</name>
    <name type="common">Swimming crab</name>
    <name type="synonym">Neptunus trituberculatus</name>
    <dbReference type="NCBI Taxonomy" id="210409"/>
    <lineage>
        <taxon>Eukaryota</taxon>
        <taxon>Metazoa</taxon>
        <taxon>Ecdysozoa</taxon>
        <taxon>Arthropoda</taxon>
        <taxon>Crustacea</taxon>
        <taxon>Multicrustacea</taxon>
        <taxon>Malacostraca</taxon>
        <taxon>Eumalacostraca</taxon>
        <taxon>Eucarida</taxon>
        <taxon>Decapoda</taxon>
        <taxon>Pleocyemata</taxon>
        <taxon>Brachyura</taxon>
        <taxon>Eubrachyura</taxon>
        <taxon>Portunoidea</taxon>
        <taxon>Portunidae</taxon>
        <taxon>Portuninae</taxon>
        <taxon>Portunus</taxon>
    </lineage>
</organism>
<evidence type="ECO:0000313" key="2">
    <source>
        <dbReference type="Proteomes" id="UP000324222"/>
    </source>
</evidence>
<keyword evidence="2" id="KW-1185">Reference proteome</keyword>
<reference evidence="1 2" key="1">
    <citation type="submission" date="2019-05" db="EMBL/GenBank/DDBJ databases">
        <title>Another draft genome of Portunus trituberculatus and its Hox gene families provides insights of decapod evolution.</title>
        <authorList>
            <person name="Jeong J.-H."/>
            <person name="Song I."/>
            <person name="Kim S."/>
            <person name="Choi T."/>
            <person name="Kim D."/>
            <person name="Ryu S."/>
            <person name="Kim W."/>
        </authorList>
    </citation>
    <scope>NUCLEOTIDE SEQUENCE [LARGE SCALE GENOMIC DNA]</scope>
    <source>
        <tissue evidence="1">Muscle</tissue>
    </source>
</reference>
<sequence>MSSPRLGLWRGTISDCVLPLEPDSSGWKKERKTFSKEDLTNLDPDKEALEWHLDGTQDDRTELPNLRVVKVGWLAELHREVLRAVQQHGRACSGAAILHLLHHHIKPAEGREVLTLVELSYLSSTPLSCGGTRGAECGRKSEVLCGVSVLDCRMRVYGSGDDGLLTYPIFLHLGEGVAVTNNVMPSIEYQCLSQVEVRPVPESSVRVRHSLAVQQTTLI</sequence>
<accession>A0A5B7DC63</accession>
<comment type="caution">
    <text evidence="1">The sequence shown here is derived from an EMBL/GenBank/DDBJ whole genome shotgun (WGS) entry which is preliminary data.</text>
</comment>
<protein>
    <submittedName>
        <fullName evidence="1">Uncharacterized protein</fullName>
    </submittedName>
</protein>
<evidence type="ECO:0000313" key="1">
    <source>
        <dbReference type="EMBL" id="MPC18890.1"/>
    </source>
</evidence>
<dbReference type="EMBL" id="VSRR010000718">
    <property type="protein sequence ID" value="MPC18890.1"/>
    <property type="molecule type" value="Genomic_DNA"/>
</dbReference>
<dbReference type="Proteomes" id="UP000324222">
    <property type="component" value="Unassembled WGS sequence"/>
</dbReference>
<name>A0A5B7DC63_PORTR</name>
<gene>
    <name evidence="1" type="ORF">E2C01_011786</name>
</gene>
<proteinExistence type="predicted"/>